<evidence type="ECO:0000313" key="1">
    <source>
        <dbReference type="EMBL" id="RZS86998.1"/>
    </source>
</evidence>
<comment type="caution">
    <text evidence="1">The sequence shown here is derived from an EMBL/GenBank/DDBJ whole genome shotgun (WGS) entry which is preliminary data.</text>
</comment>
<dbReference type="Proteomes" id="UP000293638">
    <property type="component" value="Unassembled WGS sequence"/>
</dbReference>
<keyword evidence="2" id="KW-1185">Reference proteome</keyword>
<organism evidence="1 2">
    <name type="scientific">Motilibacter rhizosphaerae</name>
    <dbReference type="NCBI Taxonomy" id="598652"/>
    <lineage>
        <taxon>Bacteria</taxon>
        <taxon>Bacillati</taxon>
        <taxon>Actinomycetota</taxon>
        <taxon>Actinomycetes</taxon>
        <taxon>Motilibacterales</taxon>
        <taxon>Motilibacteraceae</taxon>
        <taxon>Motilibacter</taxon>
    </lineage>
</organism>
<dbReference type="AlphaFoldDB" id="A0A4Q7NPM2"/>
<evidence type="ECO:0000313" key="2">
    <source>
        <dbReference type="Proteomes" id="UP000293638"/>
    </source>
</evidence>
<proteinExistence type="predicted"/>
<gene>
    <name evidence="1" type="ORF">EV189_2417</name>
</gene>
<dbReference type="EMBL" id="SGXD01000003">
    <property type="protein sequence ID" value="RZS86998.1"/>
    <property type="molecule type" value="Genomic_DNA"/>
</dbReference>
<accession>A0A4Q7NPM2</accession>
<protein>
    <submittedName>
        <fullName evidence="1">Uncharacterized protein</fullName>
    </submittedName>
</protein>
<name>A0A4Q7NPM2_9ACTN</name>
<sequence>MTVMSAFLAGIAVSLLLAALVLALVAYPHRGRRVPGPEVLSGALDRVGSKVTDALDEVSA</sequence>
<reference evidence="1 2" key="1">
    <citation type="submission" date="2019-02" db="EMBL/GenBank/DDBJ databases">
        <title>Genomic Encyclopedia of Type Strains, Phase IV (KMG-IV): sequencing the most valuable type-strain genomes for metagenomic binning, comparative biology and taxonomic classification.</title>
        <authorList>
            <person name="Goeker M."/>
        </authorList>
    </citation>
    <scope>NUCLEOTIDE SEQUENCE [LARGE SCALE GENOMIC DNA]</scope>
    <source>
        <strain evidence="1 2">DSM 45622</strain>
    </source>
</reference>